<feature type="signal peptide" evidence="1">
    <location>
        <begin position="1"/>
        <end position="16"/>
    </location>
</feature>
<keyword evidence="3" id="KW-1185">Reference proteome</keyword>
<organism evidence="2 3">
    <name type="scientific">Brassica napus</name>
    <name type="common">Rape</name>
    <dbReference type="NCBI Taxonomy" id="3708"/>
    <lineage>
        <taxon>Eukaryota</taxon>
        <taxon>Viridiplantae</taxon>
        <taxon>Streptophyta</taxon>
        <taxon>Embryophyta</taxon>
        <taxon>Tracheophyta</taxon>
        <taxon>Spermatophyta</taxon>
        <taxon>Magnoliopsida</taxon>
        <taxon>eudicotyledons</taxon>
        <taxon>Gunneridae</taxon>
        <taxon>Pentapetalae</taxon>
        <taxon>rosids</taxon>
        <taxon>malvids</taxon>
        <taxon>Brassicales</taxon>
        <taxon>Brassicaceae</taxon>
        <taxon>Brassiceae</taxon>
        <taxon>Brassica</taxon>
    </lineage>
</organism>
<evidence type="ECO:0000256" key="1">
    <source>
        <dbReference type="SAM" id="SignalP"/>
    </source>
</evidence>
<dbReference type="Proteomes" id="UP000824890">
    <property type="component" value="Unassembled WGS sequence"/>
</dbReference>
<comment type="caution">
    <text evidence="2">The sequence shown here is derived from an EMBL/GenBank/DDBJ whole genome shotgun (WGS) entry which is preliminary data.</text>
</comment>
<evidence type="ECO:0000313" key="2">
    <source>
        <dbReference type="EMBL" id="KAH0899363.1"/>
    </source>
</evidence>
<name>A0ABQ8B4J2_BRANA</name>
<accession>A0ABQ8B4J2</accession>
<sequence>MLFLLLVAFEIHLVFPESLIGVKTDLICLMSCLTKSRSYSGNFALFQTLLFGYINVVFNYEKLFGASAVEIQVKIIFGFLYFEQASHVNTIILGFIVSLYHRVLPL</sequence>
<protein>
    <submittedName>
        <fullName evidence="2">Uncharacterized protein</fullName>
    </submittedName>
</protein>
<dbReference type="EMBL" id="JAGKQM010000012">
    <property type="protein sequence ID" value="KAH0899363.1"/>
    <property type="molecule type" value="Genomic_DNA"/>
</dbReference>
<keyword evidence="1" id="KW-0732">Signal</keyword>
<feature type="chain" id="PRO_5045520599" evidence="1">
    <location>
        <begin position="17"/>
        <end position="106"/>
    </location>
</feature>
<proteinExistence type="predicted"/>
<reference evidence="2 3" key="1">
    <citation type="submission" date="2021-05" db="EMBL/GenBank/DDBJ databases">
        <title>Genome Assembly of Synthetic Allotetraploid Brassica napus Reveals Homoeologous Exchanges between Subgenomes.</title>
        <authorList>
            <person name="Davis J.T."/>
        </authorList>
    </citation>
    <scope>NUCLEOTIDE SEQUENCE [LARGE SCALE GENOMIC DNA]</scope>
    <source>
        <strain evidence="3">cv. Da-Ae</strain>
        <tissue evidence="2">Seedling</tissue>
    </source>
</reference>
<gene>
    <name evidence="2" type="ORF">HID58_048931</name>
</gene>
<evidence type="ECO:0000313" key="3">
    <source>
        <dbReference type="Proteomes" id="UP000824890"/>
    </source>
</evidence>